<evidence type="ECO:0000313" key="1">
    <source>
        <dbReference type="EMBL" id="SDX13781.1"/>
    </source>
</evidence>
<keyword evidence="2" id="KW-1185">Reference proteome</keyword>
<gene>
    <name evidence="1" type="ORF">SAMN04487892_3359</name>
</gene>
<evidence type="ECO:0000313" key="2">
    <source>
        <dbReference type="Proteomes" id="UP000199592"/>
    </source>
</evidence>
<sequence>MRPIMKKILFASIIFLTINFFSQKSDDCDDRTVAYWWNGTNSRIAGEVPTLKKTFGKIQQSETEIEPKNGFITMRLNISKTSKLCDIQTFQIDKNYKKTEFNNGQLALELEKIALGLNDWKKDKNYKTYNLIRLKIQNGKIEEIF</sequence>
<organism evidence="1 2">
    <name type="scientific">Flagellimonas zhangzhouensis</name>
    <dbReference type="NCBI Taxonomy" id="1073328"/>
    <lineage>
        <taxon>Bacteria</taxon>
        <taxon>Pseudomonadati</taxon>
        <taxon>Bacteroidota</taxon>
        <taxon>Flavobacteriia</taxon>
        <taxon>Flavobacteriales</taxon>
        <taxon>Flavobacteriaceae</taxon>
        <taxon>Flagellimonas</taxon>
    </lineage>
</organism>
<dbReference type="Proteomes" id="UP000199592">
    <property type="component" value="Unassembled WGS sequence"/>
</dbReference>
<proteinExistence type="predicted"/>
<reference evidence="2" key="1">
    <citation type="submission" date="2016-10" db="EMBL/GenBank/DDBJ databases">
        <authorList>
            <person name="Varghese N."/>
            <person name="Submissions S."/>
        </authorList>
    </citation>
    <scope>NUCLEOTIDE SEQUENCE [LARGE SCALE GENOMIC DNA]</scope>
    <source>
        <strain evidence="2">DSM 25030</strain>
    </source>
</reference>
<accession>A0A1H2Z8V8</accession>
<name>A0A1H2Z8V8_9FLAO</name>
<dbReference type="EMBL" id="FNMY01000008">
    <property type="protein sequence ID" value="SDX13781.1"/>
    <property type="molecule type" value="Genomic_DNA"/>
</dbReference>
<dbReference type="AlphaFoldDB" id="A0A1H2Z8V8"/>
<dbReference type="STRING" id="1073328.SAMN05216294_3364"/>
<protein>
    <submittedName>
        <fullName evidence="1">Uncharacterized protein</fullName>
    </submittedName>
</protein>